<dbReference type="AlphaFoldDB" id="A0A250XN92"/>
<dbReference type="OrthoDB" id="536576at2759"/>
<feature type="transmembrane region" description="Helical" evidence="2">
    <location>
        <begin position="279"/>
        <end position="299"/>
    </location>
</feature>
<feature type="transmembrane region" description="Helical" evidence="2">
    <location>
        <begin position="83"/>
        <end position="104"/>
    </location>
</feature>
<keyword evidence="2" id="KW-0812">Transmembrane</keyword>
<feature type="transmembrane region" description="Helical" evidence="2">
    <location>
        <begin position="249"/>
        <end position="267"/>
    </location>
</feature>
<comment type="caution">
    <text evidence="3">The sequence shown here is derived from an EMBL/GenBank/DDBJ whole genome shotgun (WGS) entry which is preliminary data.</text>
</comment>
<protein>
    <submittedName>
        <fullName evidence="3">Uncharacterized protein</fullName>
    </submittedName>
</protein>
<gene>
    <name evidence="3" type="ORF">CEUSTIGMA_g11840.t1</name>
</gene>
<evidence type="ECO:0000313" key="4">
    <source>
        <dbReference type="Proteomes" id="UP000232323"/>
    </source>
</evidence>
<dbReference type="PANTHER" id="PTHR36970">
    <property type="entry name" value="UNNAMED PRODUCT"/>
    <property type="match status" value="1"/>
</dbReference>
<keyword evidence="4" id="KW-1185">Reference proteome</keyword>
<evidence type="ECO:0000256" key="2">
    <source>
        <dbReference type="SAM" id="Phobius"/>
    </source>
</evidence>
<dbReference type="EMBL" id="BEGY01000125">
    <property type="protein sequence ID" value="GAX84419.1"/>
    <property type="molecule type" value="Genomic_DNA"/>
</dbReference>
<accession>A0A250XN92</accession>
<feature type="region of interest" description="Disordered" evidence="1">
    <location>
        <begin position="337"/>
        <end position="409"/>
    </location>
</feature>
<dbReference type="STRING" id="1157962.A0A250XN92"/>
<feature type="transmembrane region" description="Helical" evidence="2">
    <location>
        <begin position="7"/>
        <end position="38"/>
    </location>
</feature>
<dbReference type="PANTHER" id="PTHR36970:SF1">
    <property type="entry name" value="BESTROPHIN HOMOLOG"/>
    <property type="match status" value="1"/>
</dbReference>
<sequence>MLPQFQVASLVVSFGLSFFHLSWSSWVSLGLSVIIIGVDLTSSDTWVNPQKGSFSLLIQESDLLVIAKRTSNVVQSGGASSALFIPFVFTLYMPLFYLIGIVFIRRNQALKHLGCVKAHIVRLSVEAIDQAALQRLSNGVALDGPLIALLDDLHKYLHYKRPFTQHFLLPYWTIATSSLPENETMFKLTRDIGLSLMKVHRSIQNLYFHVQQLGVKDGSQLYNQVLQLHISIEQLCCIKEMRTPVMLRCWIRWTGAVIFPVYLGFYSQNLDNVLKASGTLGLLFLFVQWPTLIMLDLLVNLEDPFDDNSIDTISLFEAVDQVAAMCSPVLVDPECTHRETEEQVGSMRRSQELSAASLDASNGAEQHEKAESTPSADETNFPAASASTQPGHQPALTGHAMLPLPPKPS</sequence>
<keyword evidence="2" id="KW-1133">Transmembrane helix</keyword>
<dbReference type="Proteomes" id="UP000232323">
    <property type="component" value="Unassembled WGS sequence"/>
</dbReference>
<proteinExistence type="predicted"/>
<evidence type="ECO:0000313" key="3">
    <source>
        <dbReference type="EMBL" id="GAX84419.1"/>
    </source>
</evidence>
<reference evidence="3 4" key="1">
    <citation type="submission" date="2017-08" db="EMBL/GenBank/DDBJ databases">
        <title>Acidophilic green algal genome provides insights into adaptation to an acidic environment.</title>
        <authorList>
            <person name="Hirooka S."/>
            <person name="Hirose Y."/>
            <person name="Kanesaki Y."/>
            <person name="Higuchi S."/>
            <person name="Fujiwara T."/>
            <person name="Onuma R."/>
            <person name="Era A."/>
            <person name="Ohbayashi R."/>
            <person name="Uzuka A."/>
            <person name="Nozaki H."/>
            <person name="Yoshikawa H."/>
            <person name="Miyagishima S.Y."/>
        </authorList>
    </citation>
    <scope>NUCLEOTIDE SEQUENCE [LARGE SCALE GENOMIC DNA]</scope>
    <source>
        <strain evidence="3 4">NIES-2499</strain>
    </source>
</reference>
<name>A0A250XN92_9CHLO</name>
<evidence type="ECO:0000256" key="1">
    <source>
        <dbReference type="SAM" id="MobiDB-lite"/>
    </source>
</evidence>
<organism evidence="3 4">
    <name type="scientific">Chlamydomonas eustigma</name>
    <dbReference type="NCBI Taxonomy" id="1157962"/>
    <lineage>
        <taxon>Eukaryota</taxon>
        <taxon>Viridiplantae</taxon>
        <taxon>Chlorophyta</taxon>
        <taxon>core chlorophytes</taxon>
        <taxon>Chlorophyceae</taxon>
        <taxon>CS clade</taxon>
        <taxon>Chlamydomonadales</taxon>
        <taxon>Chlamydomonadaceae</taxon>
        <taxon>Chlamydomonas</taxon>
    </lineage>
</organism>
<keyword evidence="2" id="KW-0472">Membrane</keyword>